<comment type="caution">
    <text evidence="1">The sequence shown here is derived from an EMBL/GenBank/DDBJ whole genome shotgun (WGS) entry which is preliminary data.</text>
</comment>
<evidence type="ECO:0000313" key="1">
    <source>
        <dbReference type="EMBL" id="TCS48955.1"/>
    </source>
</evidence>
<protein>
    <submittedName>
        <fullName evidence="1">Uncharacterized protein</fullName>
    </submittedName>
</protein>
<reference evidence="1 2" key="1">
    <citation type="submission" date="2019-03" db="EMBL/GenBank/DDBJ databases">
        <title>Genomic Encyclopedia of Type Strains, Phase IV (KMG-IV): sequencing the most valuable type-strain genomes for metagenomic binning, comparative biology and taxonomic classification.</title>
        <authorList>
            <person name="Goeker M."/>
        </authorList>
    </citation>
    <scope>NUCLEOTIDE SEQUENCE [LARGE SCALE GENOMIC DNA]</scope>
    <source>
        <strain evidence="1 2">DSM 104836</strain>
    </source>
</reference>
<gene>
    <name evidence="1" type="ORF">EDD52_1532</name>
</gene>
<dbReference type="AlphaFoldDB" id="A0A4R3IJN0"/>
<organism evidence="1 2">
    <name type="scientific">Primorskyibacter sedentarius</name>
    <dbReference type="NCBI Taxonomy" id="745311"/>
    <lineage>
        <taxon>Bacteria</taxon>
        <taxon>Pseudomonadati</taxon>
        <taxon>Pseudomonadota</taxon>
        <taxon>Alphaproteobacteria</taxon>
        <taxon>Rhodobacterales</taxon>
        <taxon>Roseobacteraceae</taxon>
        <taxon>Primorskyibacter</taxon>
    </lineage>
</organism>
<keyword evidence="2" id="KW-1185">Reference proteome</keyword>
<accession>A0A4R3IJN0</accession>
<dbReference type="Proteomes" id="UP000295696">
    <property type="component" value="Unassembled WGS sequence"/>
</dbReference>
<dbReference type="RefSeq" id="WP_132248973.1">
    <property type="nucleotide sequence ID" value="NZ_SLZU01000053.1"/>
</dbReference>
<sequence length="191" mass="21246">MSTINKYLAATCVSISILLIPTWHFASSRDEKISQDIEEYRDVIEKYYIYGGHLPKVKISEIEGISLDELIERVISSPNKDSCTSDSCIDITVMCPDDHDGPVCRYVTAEIERVGGIKVTDRDDEIFAVLVSESELSFQPVFKAMKGGKEIARYSFPRYPARSSEGRHVLLRGPAGILKISNAIKADAGKK</sequence>
<dbReference type="EMBL" id="SLZU01000053">
    <property type="protein sequence ID" value="TCS48955.1"/>
    <property type="molecule type" value="Genomic_DNA"/>
</dbReference>
<evidence type="ECO:0000313" key="2">
    <source>
        <dbReference type="Proteomes" id="UP000295696"/>
    </source>
</evidence>
<name>A0A4R3IJN0_9RHOB</name>
<proteinExistence type="predicted"/>